<organism evidence="2">
    <name type="scientific">Sesamum radiatum</name>
    <name type="common">Black benniseed</name>
    <dbReference type="NCBI Taxonomy" id="300843"/>
    <lineage>
        <taxon>Eukaryota</taxon>
        <taxon>Viridiplantae</taxon>
        <taxon>Streptophyta</taxon>
        <taxon>Embryophyta</taxon>
        <taxon>Tracheophyta</taxon>
        <taxon>Spermatophyta</taxon>
        <taxon>Magnoliopsida</taxon>
        <taxon>eudicotyledons</taxon>
        <taxon>Gunneridae</taxon>
        <taxon>Pentapetalae</taxon>
        <taxon>asterids</taxon>
        <taxon>lamiids</taxon>
        <taxon>Lamiales</taxon>
        <taxon>Pedaliaceae</taxon>
        <taxon>Sesamum</taxon>
    </lineage>
</organism>
<evidence type="ECO:0000313" key="2">
    <source>
        <dbReference type="EMBL" id="KAL0335174.1"/>
    </source>
</evidence>
<name>A0AAW2MUF4_SESRA</name>
<reference evidence="2" key="2">
    <citation type="journal article" date="2024" name="Plant">
        <title>Genomic evolution and insights into agronomic trait innovations of Sesamum species.</title>
        <authorList>
            <person name="Miao H."/>
            <person name="Wang L."/>
            <person name="Qu L."/>
            <person name="Liu H."/>
            <person name="Sun Y."/>
            <person name="Le M."/>
            <person name="Wang Q."/>
            <person name="Wei S."/>
            <person name="Zheng Y."/>
            <person name="Lin W."/>
            <person name="Duan Y."/>
            <person name="Cao H."/>
            <person name="Xiong S."/>
            <person name="Wang X."/>
            <person name="Wei L."/>
            <person name="Li C."/>
            <person name="Ma Q."/>
            <person name="Ju M."/>
            <person name="Zhao R."/>
            <person name="Li G."/>
            <person name="Mu C."/>
            <person name="Tian Q."/>
            <person name="Mei H."/>
            <person name="Zhang T."/>
            <person name="Gao T."/>
            <person name="Zhang H."/>
        </authorList>
    </citation>
    <scope>NUCLEOTIDE SEQUENCE</scope>
    <source>
        <strain evidence="2">G02</strain>
    </source>
</reference>
<gene>
    <name evidence="2" type="ORF">Sradi_4729300</name>
</gene>
<reference evidence="2" key="1">
    <citation type="submission" date="2020-06" db="EMBL/GenBank/DDBJ databases">
        <authorList>
            <person name="Li T."/>
            <person name="Hu X."/>
            <person name="Zhang T."/>
            <person name="Song X."/>
            <person name="Zhang H."/>
            <person name="Dai N."/>
            <person name="Sheng W."/>
            <person name="Hou X."/>
            <person name="Wei L."/>
        </authorList>
    </citation>
    <scope>NUCLEOTIDE SEQUENCE</scope>
    <source>
        <strain evidence="2">G02</strain>
        <tissue evidence="2">Leaf</tissue>
    </source>
</reference>
<accession>A0AAW2MUF4</accession>
<dbReference type="PANTHER" id="PTHR35167:SF3">
    <property type="entry name" value="OS05G0216466 PROTEIN"/>
    <property type="match status" value="1"/>
</dbReference>
<comment type="caution">
    <text evidence="2">The sequence shown here is derived from an EMBL/GenBank/DDBJ whole genome shotgun (WGS) entry which is preliminary data.</text>
</comment>
<dbReference type="PANTHER" id="PTHR35167">
    <property type="entry name" value="OS05G0216466 PROTEIN"/>
    <property type="match status" value="1"/>
</dbReference>
<dbReference type="EMBL" id="JACGWJ010000021">
    <property type="protein sequence ID" value="KAL0335174.1"/>
    <property type="molecule type" value="Genomic_DNA"/>
</dbReference>
<evidence type="ECO:0000256" key="1">
    <source>
        <dbReference type="SAM" id="MobiDB-lite"/>
    </source>
</evidence>
<dbReference type="AlphaFoldDB" id="A0AAW2MUF4"/>
<sequence length="100" mass="11041">MKKFPSARKIIKTQMLLLMEPHAHLTQPEMDAALQLIQLSADSAESAAKASGEESVGDSNEVSSAVKNRDVEALRRGKKRYRSIYDLYSAIPGPVRKKQG</sequence>
<feature type="compositionally biased region" description="Polar residues" evidence="1">
    <location>
        <begin position="57"/>
        <end position="66"/>
    </location>
</feature>
<feature type="region of interest" description="Disordered" evidence="1">
    <location>
        <begin position="47"/>
        <end position="69"/>
    </location>
</feature>
<protein>
    <submittedName>
        <fullName evidence="2">Uncharacterized protein</fullName>
    </submittedName>
</protein>
<proteinExistence type="predicted"/>